<feature type="domain" description="AB hydrolase-1" evidence="1">
    <location>
        <begin position="88"/>
        <end position="358"/>
    </location>
</feature>
<dbReference type="SUPFAM" id="SSF53474">
    <property type="entry name" value="alpha/beta-Hydrolases"/>
    <property type="match status" value="1"/>
</dbReference>
<keyword evidence="3" id="KW-1185">Reference proteome</keyword>
<dbReference type="InterPro" id="IPR050266">
    <property type="entry name" value="AB_hydrolase_sf"/>
</dbReference>
<dbReference type="Pfam" id="PF00561">
    <property type="entry name" value="Abhydrolase_1"/>
    <property type="match status" value="1"/>
</dbReference>
<dbReference type="PANTHER" id="PTHR43798">
    <property type="entry name" value="MONOACYLGLYCEROL LIPASE"/>
    <property type="match status" value="1"/>
</dbReference>
<organism evidence="2 3">
    <name type="scientific">Saccharomyces pastorianus</name>
    <name type="common">Lager yeast</name>
    <name type="synonym">Saccharomyces cerevisiae x Saccharomyces eubayanus</name>
    <dbReference type="NCBI Taxonomy" id="27292"/>
    <lineage>
        <taxon>Eukaryota</taxon>
        <taxon>Fungi</taxon>
        <taxon>Dikarya</taxon>
        <taxon>Ascomycota</taxon>
        <taxon>Saccharomycotina</taxon>
        <taxon>Saccharomycetes</taxon>
        <taxon>Saccharomycetales</taxon>
        <taxon>Saccharomycetaceae</taxon>
        <taxon>Saccharomyces</taxon>
    </lineage>
</organism>
<dbReference type="AlphaFoldDB" id="A0A6C1E4U9"/>
<dbReference type="GO" id="GO:0046464">
    <property type="term" value="P:acylglycerol catabolic process"/>
    <property type="evidence" value="ECO:0007669"/>
    <property type="project" value="TreeGrafter"/>
</dbReference>
<dbReference type="OrthoDB" id="428974at2759"/>
<accession>A0A6C1E4U9</accession>
<dbReference type="InterPro" id="IPR000073">
    <property type="entry name" value="AB_hydrolase_1"/>
</dbReference>
<evidence type="ECO:0000313" key="3">
    <source>
        <dbReference type="Proteomes" id="UP000501346"/>
    </source>
</evidence>
<dbReference type="GO" id="GO:0047372">
    <property type="term" value="F:monoacylglycerol lipase activity"/>
    <property type="evidence" value="ECO:0007669"/>
    <property type="project" value="TreeGrafter"/>
</dbReference>
<gene>
    <name evidence="2" type="primary">LDH1_2</name>
    <name evidence="2" type="ORF">GRS66_006877</name>
</gene>
<keyword evidence="2" id="KW-0378">Hydrolase</keyword>
<dbReference type="Proteomes" id="UP000501346">
    <property type="component" value="Chromosome SeIV-SeII"/>
</dbReference>
<name>A0A6C1E4U9_SACPS</name>
<dbReference type="GO" id="GO:0016020">
    <property type="term" value="C:membrane"/>
    <property type="evidence" value="ECO:0007669"/>
    <property type="project" value="TreeGrafter"/>
</dbReference>
<dbReference type="EMBL" id="CP049001">
    <property type="protein sequence ID" value="QID84376.1"/>
    <property type="molecule type" value="Genomic_DNA"/>
</dbReference>
<evidence type="ECO:0000313" key="2">
    <source>
        <dbReference type="EMBL" id="QID84376.1"/>
    </source>
</evidence>
<sequence length="375" mass="43331">MGVEGLIEETESWTCEPLSGRPLDEIVKDAENAGDLVTYIRQPEVSLDFKLKFIAVHEEFFSVQLPDRQSRIRTCHNLGDKGIQNEIVFVFVPGLGGNLEQFEPLLKLLDSEQKAFLAFDSPGFGQSSEWEDYPMLKVVELIFVLVCDVFKKWPTSGSSDDDTNPFNGRKIILVGHSMGCFLACHLYEQHLAILSVVEKFVLLTPPKAHIEQLSKNRRLFQWALYGIFKLPWLFDIYRNKFDQVKGLESSGIKQYFYQDNDDVKLKYRKLWQFKNNISNKSRTILGYLLGWVTVDWDKFSVMLTQSDIKQDIILFGAAKDPVAPIKNFKYYEDTINKEYLRKVIILPDCSHNLCLDRPELVCKMFLQEVINEVDS</sequence>
<protein>
    <submittedName>
        <fullName evidence="2">Lipid droplet hydrolase 1</fullName>
    </submittedName>
</protein>
<dbReference type="Gene3D" id="3.40.50.1820">
    <property type="entry name" value="alpha/beta hydrolase"/>
    <property type="match status" value="1"/>
</dbReference>
<dbReference type="InterPro" id="IPR029058">
    <property type="entry name" value="AB_hydrolase_fold"/>
</dbReference>
<proteinExistence type="predicted"/>
<reference evidence="2 3" key="1">
    <citation type="journal article" date="2019" name="BMC Genomics">
        <title>Chromosome level assembly and comparative genome analysis confirm lager-brewing yeasts originated from a single hybridization.</title>
        <authorList>
            <person name="Salazar A.N."/>
            <person name="Gorter de Vries A.R."/>
            <person name="van den Broek M."/>
            <person name="Brouwers N."/>
            <person name="de la Torre Cortes P."/>
            <person name="Kuijpers N.G.A."/>
            <person name="Daran J.G."/>
            <person name="Abeel T."/>
        </authorList>
    </citation>
    <scope>NUCLEOTIDE SEQUENCE [LARGE SCALE GENOMIC DNA]</scope>
    <source>
        <strain evidence="2 3">CBS 1483</strain>
    </source>
</reference>
<dbReference type="PANTHER" id="PTHR43798:SF5">
    <property type="entry name" value="MONOACYLGLYCEROL LIPASE ABHD6"/>
    <property type="match status" value="1"/>
</dbReference>
<evidence type="ECO:0000259" key="1">
    <source>
        <dbReference type="Pfam" id="PF00561"/>
    </source>
</evidence>